<organism evidence="2 3">
    <name type="scientific">Caerostris extrusa</name>
    <name type="common">Bark spider</name>
    <name type="synonym">Caerostris bankana</name>
    <dbReference type="NCBI Taxonomy" id="172846"/>
    <lineage>
        <taxon>Eukaryota</taxon>
        <taxon>Metazoa</taxon>
        <taxon>Ecdysozoa</taxon>
        <taxon>Arthropoda</taxon>
        <taxon>Chelicerata</taxon>
        <taxon>Arachnida</taxon>
        <taxon>Araneae</taxon>
        <taxon>Araneomorphae</taxon>
        <taxon>Entelegynae</taxon>
        <taxon>Araneoidea</taxon>
        <taxon>Araneidae</taxon>
        <taxon>Caerostris</taxon>
    </lineage>
</organism>
<sequence>MTKEVQQGTDDEGMKIGNQVSQDTASTLQLREKTQDDMVINDRVKEARHGKWTYQKQELLLKAARDGATTGLI</sequence>
<evidence type="ECO:0000313" key="2">
    <source>
        <dbReference type="EMBL" id="GIY14042.1"/>
    </source>
</evidence>
<reference evidence="2 3" key="1">
    <citation type="submission" date="2021-06" db="EMBL/GenBank/DDBJ databases">
        <title>Caerostris extrusa draft genome.</title>
        <authorList>
            <person name="Kono N."/>
            <person name="Arakawa K."/>
        </authorList>
    </citation>
    <scope>NUCLEOTIDE SEQUENCE [LARGE SCALE GENOMIC DNA]</scope>
</reference>
<comment type="caution">
    <text evidence="2">The sequence shown here is derived from an EMBL/GenBank/DDBJ whole genome shotgun (WGS) entry which is preliminary data.</text>
</comment>
<dbReference type="Proteomes" id="UP001054945">
    <property type="component" value="Unassembled WGS sequence"/>
</dbReference>
<proteinExistence type="predicted"/>
<accession>A0AAV4R0Z1</accession>
<dbReference type="AlphaFoldDB" id="A0AAV4R0Z1"/>
<evidence type="ECO:0000313" key="3">
    <source>
        <dbReference type="Proteomes" id="UP001054945"/>
    </source>
</evidence>
<dbReference type="EMBL" id="BPLR01007037">
    <property type="protein sequence ID" value="GIY14042.1"/>
    <property type="molecule type" value="Genomic_DNA"/>
</dbReference>
<evidence type="ECO:0000256" key="1">
    <source>
        <dbReference type="SAM" id="MobiDB-lite"/>
    </source>
</evidence>
<feature type="compositionally biased region" description="Polar residues" evidence="1">
    <location>
        <begin position="18"/>
        <end position="29"/>
    </location>
</feature>
<protein>
    <submittedName>
        <fullName evidence="2">Uncharacterized protein</fullName>
    </submittedName>
</protein>
<gene>
    <name evidence="2" type="ORF">CEXT_720711</name>
</gene>
<keyword evidence="3" id="KW-1185">Reference proteome</keyword>
<name>A0AAV4R0Z1_CAEEX</name>
<feature type="region of interest" description="Disordered" evidence="1">
    <location>
        <begin position="1"/>
        <end position="30"/>
    </location>
</feature>